<reference evidence="1 3" key="1">
    <citation type="journal article" date="2011" name="Nature">
        <title>The Medicago genome provides insight into the evolution of rhizobial symbioses.</title>
        <authorList>
            <person name="Young N.D."/>
            <person name="Debelle F."/>
            <person name="Oldroyd G.E."/>
            <person name="Geurts R."/>
            <person name="Cannon S.B."/>
            <person name="Udvardi M.K."/>
            <person name="Benedito V.A."/>
            <person name="Mayer K.F."/>
            <person name="Gouzy J."/>
            <person name="Schoof H."/>
            <person name="Van de Peer Y."/>
            <person name="Proost S."/>
            <person name="Cook D.R."/>
            <person name="Meyers B.C."/>
            <person name="Spannagl M."/>
            <person name="Cheung F."/>
            <person name="De Mita S."/>
            <person name="Krishnakumar V."/>
            <person name="Gundlach H."/>
            <person name="Zhou S."/>
            <person name="Mudge J."/>
            <person name="Bharti A.K."/>
            <person name="Murray J.D."/>
            <person name="Naoumkina M.A."/>
            <person name="Rosen B."/>
            <person name="Silverstein K.A."/>
            <person name="Tang H."/>
            <person name="Rombauts S."/>
            <person name="Zhao P.X."/>
            <person name="Zhou P."/>
            <person name="Barbe V."/>
            <person name="Bardou P."/>
            <person name="Bechner M."/>
            <person name="Bellec A."/>
            <person name="Berger A."/>
            <person name="Berges H."/>
            <person name="Bidwell S."/>
            <person name="Bisseling T."/>
            <person name="Choisne N."/>
            <person name="Couloux A."/>
            <person name="Denny R."/>
            <person name="Deshpande S."/>
            <person name="Dai X."/>
            <person name="Doyle J.J."/>
            <person name="Dudez A.M."/>
            <person name="Farmer A.D."/>
            <person name="Fouteau S."/>
            <person name="Franken C."/>
            <person name="Gibelin C."/>
            <person name="Gish J."/>
            <person name="Goldstein S."/>
            <person name="Gonzalez A.J."/>
            <person name="Green P.J."/>
            <person name="Hallab A."/>
            <person name="Hartog M."/>
            <person name="Hua A."/>
            <person name="Humphray S.J."/>
            <person name="Jeong D.H."/>
            <person name="Jing Y."/>
            <person name="Jocker A."/>
            <person name="Kenton S.M."/>
            <person name="Kim D.J."/>
            <person name="Klee K."/>
            <person name="Lai H."/>
            <person name="Lang C."/>
            <person name="Lin S."/>
            <person name="Macmil S.L."/>
            <person name="Magdelenat G."/>
            <person name="Matthews L."/>
            <person name="McCorrison J."/>
            <person name="Monaghan E.L."/>
            <person name="Mun J.H."/>
            <person name="Najar F.Z."/>
            <person name="Nicholson C."/>
            <person name="Noirot C."/>
            <person name="O'Bleness M."/>
            <person name="Paule C.R."/>
            <person name="Poulain J."/>
            <person name="Prion F."/>
            <person name="Qin B."/>
            <person name="Qu C."/>
            <person name="Retzel E.F."/>
            <person name="Riddle C."/>
            <person name="Sallet E."/>
            <person name="Samain S."/>
            <person name="Samson N."/>
            <person name="Sanders I."/>
            <person name="Saurat O."/>
            <person name="Scarpelli C."/>
            <person name="Schiex T."/>
            <person name="Segurens B."/>
            <person name="Severin A.J."/>
            <person name="Sherrier D.J."/>
            <person name="Shi R."/>
            <person name="Sims S."/>
            <person name="Singer S.R."/>
            <person name="Sinharoy S."/>
            <person name="Sterck L."/>
            <person name="Viollet A."/>
            <person name="Wang B.B."/>
            <person name="Wang K."/>
            <person name="Wang M."/>
            <person name="Wang X."/>
            <person name="Warfsmann J."/>
            <person name="Weissenbach J."/>
            <person name="White D.D."/>
            <person name="White J.D."/>
            <person name="Wiley G.B."/>
            <person name="Wincker P."/>
            <person name="Xing Y."/>
            <person name="Yang L."/>
            <person name="Yao Z."/>
            <person name="Ying F."/>
            <person name="Zhai J."/>
            <person name="Zhou L."/>
            <person name="Zuber A."/>
            <person name="Denarie J."/>
            <person name="Dixon R.A."/>
            <person name="May G.D."/>
            <person name="Schwartz D.C."/>
            <person name="Rogers J."/>
            <person name="Quetier F."/>
            <person name="Town C.D."/>
            <person name="Roe B.A."/>
        </authorList>
    </citation>
    <scope>NUCLEOTIDE SEQUENCE [LARGE SCALE GENOMIC DNA]</scope>
    <source>
        <strain evidence="1">A17</strain>
        <strain evidence="2 3">cv. Jemalong A17</strain>
    </source>
</reference>
<evidence type="ECO:0000313" key="1">
    <source>
        <dbReference type="EMBL" id="KEH28046.1"/>
    </source>
</evidence>
<organism evidence="1 3">
    <name type="scientific">Medicago truncatula</name>
    <name type="common">Barrel medic</name>
    <name type="synonym">Medicago tribuloides</name>
    <dbReference type="NCBI Taxonomy" id="3880"/>
    <lineage>
        <taxon>Eukaryota</taxon>
        <taxon>Viridiplantae</taxon>
        <taxon>Streptophyta</taxon>
        <taxon>Embryophyta</taxon>
        <taxon>Tracheophyta</taxon>
        <taxon>Spermatophyta</taxon>
        <taxon>Magnoliopsida</taxon>
        <taxon>eudicotyledons</taxon>
        <taxon>Gunneridae</taxon>
        <taxon>Pentapetalae</taxon>
        <taxon>rosids</taxon>
        <taxon>fabids</taxon>
        <taxon>Fabales</taxon>
        <taxon>Fabaceae</taxon>
        <taxon>Papilionoideae</taxon>
        <taxon>50 kb inversion clade</taxon>
        <taxon>NPAAA clade</taxon>
        <taxon>Hologalegina</taxon>
        <taxon>IRL clade</taxon>
        <taxon>Trifolieae</taxon>
        <taxon>Medicago</taxon>
    </lineage>
</organism>
<dbReference type="PANTHER" id="PTHR31286:SF60">
    <property type="entry name" value="PROTEIN, PUTATIVE-RELATED"/>
    <property type="match status" value="1"/>
</dbReference>
<dbReference type="PANTHER" id="PTHR31286">
    <property type="entry name" value="GLYCINE-RICH CELL WALL STRUCTURAL PROTEIN 1.8-LIKE"/>
    <property type="match status" value="1"/>
</dbReference>
<accession>A0A072UF25</accession>
<protein>
    <submittedName>
        <fullName evidence="1">DUF4283 domain protein</fullName>
    </submittedName>
</protein>
<proteinExistence type="predicted"/>
<name>A0A072UF25_MEDTR</name>
<dbReference type="AlphaFoldDB" id="A0A072UF25"/>
<gene>
    <name evidence="1" type="ordered locus">MTR_5g060720</name>
</gene>
<evidence type="ECO:0000313" key="2">
    <source>
        <dbReference type="EnsemblPlants" id="KEH28046"/>
    </source>
</evidence>
<dbReference type="HOGENOM" id="CLU_748787_0_0_1"/>
<evidence type="ECO:0000313" key="3">
    <source>
        <dbReference type="Proteomes" id="UP000002051"/>
    </source>
</evidence>
<dbReference type="EMBL" id="CM001221">
    <property type="protein sequence ID" value="KEH28046.1"/>
    <property type="molecule type" value="Genomic_DNA"/>
</dbReference>
<reference evidence="2" key="3">
    <citation type="submission" date="2015-04" db="UniProtKB">
        <authorList>
            <consortium name="EnsemblPlants"/>
        </authorList>
    </citation>
    <scope>IDENTIFICATION</scope>
    <source>
        <strain evidence="2">cv. Jemalong A17</strain>
    </source>
</reference>
<reference evidence="1 3" key="2">
    <citation type="journal article" date="2014" name="BMC Genomics">
        <title>An improved genome release (version Mt4.0) for the model legume Medicago truncatula.</title>
        <authorList>
            <person name="Tang H."/>
            <person name="Krishnakumar V."/>
            <person name="Bidwell S."/>
            <person name="Rosen B."/>
            <person name="Chan A."/>
            <person name="Zhou S."/>
            <person name="Gentzbittel L."/>
            <person name="Childs K.L."/>
            <person name="Yandell M."/>
            <person name="Gundlach H."/>
            <person name="Mayer K.F."/>
            <person name="Schwartz D.C."/>
            <person name="Town C.D."/>
        </authorList>
    </citation>
    <scope>GENOME REANNOTATION</scope>
    <source>
        <strain evidence="1">A17</strain>
        <strain evidence="2 3">cv. Jemalong A17</strain>
    </source>
</reference>
<keyword evidence="3" id="KW-1185">Reference proteome</keyword>
<dbReference type="InterPro" id="IPR040256">
    <property type="entry name" value="At4g02000-like"/>
</dbReference>
<dbReference type="EnsemblPlants" id="KEH28046">
    <property type="protein sequence ID" value="KEH28046"/>
    <property type="gene ID" value="MTR_5g060720"/>
</dbReference>
<dbReference type="Proteomes" id="UP000002051">
    <property type="component" value="Chromosome 5"/>
</dbReference>
<sequence>MSSLSRGYYEFSFATYEELRAVWALGMVNLKSGVMRNGQKNLMLIHNIRHILKLGFDCGNYRHGYYELCFATYEDLREVWALGMVNLKPSVMRLFEWTKEFNAHTKRHTHTQAWIRLWELPQEYWVERTLYEIARAIGTPLLVDNVTKNRLFGHYTQSTQGWKSKDNLSNIGSSKAFDATTLDSPHPHQKEVHAYHGTDFADGEIDKATVIPATIAEVPKESPKIIDLKNSVDVVEVVQETHTQKEDTSFHVALANVSEEIVWSCFDMVALIEMPILERVTPLEKEMIAERSNTFTSPASSTSVTQIVKLNTGDIFPILHKDLDLLKQVLKQKDENNAPFRLILTKKQHKALNRSAYNTLSKGDPHTISQ</sequence>